<protein>
    <submittedName>
        <fullName evidence="1">Uncharacterized protein</fullName>
    </submittedName>
</protein>
<sequence>MIFWIALKLRMPYDFFGEHRVSVYNSANLSVASSRVKADAAAGKMATHGGRRFHRRRGFAYADVFYFKGTLIYA</sequence>
<evidence type="ECO:0000313" key="1">
    <source>
        <dbReference type="EMBL" id="MPN05587.1"/>
    </source>
</evidence>
<reference evidence="1" key="1">
    <citation type="submission" date="2019-08" db="EMBL/GenBank/DDBJ databases">
        <authorList>
            <person name="Kucharzyk K."/>
            <person name="Murdoch R.W."/>
            <person name="Higgins S."/>
            <person name="Loffler F."/>
        </authorList>
    </citation>
    <scope>NUCLEOTIDE SEQUENCE</scope>
</reference>
<dbReference type="EMBL" id="VSSQ01051484">
    <property type="protein sequence ID" value="MPN05587.1"/>
    <property type="molecule type" value="Genomic_DNA"/>
</dbReference>
<gene>
    <name evidence="1" type="ORF">SDC9_152838</name>
</gene>
<name>A0A645EUQ9_9ZZZZ</name>
<proteinExistence type="predicted"/>
<organism evidence="1">
    <name type="scientific">bioreactor metagenome</name>
    <dbReference type="NCBI Taxonomy" id="1076179"/>
    <lineage>
        <taxon>unclassified sequences</taxon>
        <taxon>metagenomes</taxon>
        <taxon>ecological metagenomes</taxon>
    </lineage>
</organism>
<accession>A0A645EUQ9</accession>
<dbReference type="AlphaFoldDB" id="A0A645EUQ9"/>
<comment type="caution">
    <text evidence="1">The sequence shown here is derived from an EMBL/GenBank/DDBJ whole genome shotgun (WGS) entry which is preliminary data.</text>
</comment>